<dbReference type="InterPro" id="IPR027443">
    <property type="entry name" value="IPNS-like_sf"/>
</dbReference>
<name>A0AA39E7A2_VITRO</name>
<comment type="caution">
    <text evidence="7">The sequence shown here is derived from an EMBL/GenBank/DDBJ whole genome shotgun (WGS) entry which is preliminary data.</text>
</comment>
<organism evidence="7 8">
    <name type="scientific">Vitis rotundifolia</name>
    <name type="common">Muscadine grape</name>
    <dbReference type="NCBI Taxonomy" id="103349"/>
    <lineage>
        <taxon>Eukaryota</taxon>
        <taxon>Viridiplantae</taxon>
        <taxon>Streptophyta</taxon>
        <taxon>Embryophyta</taxon>
        <taxon>Tracheophyta</taxon>
        <taxon>Spermatophyta</taxon>
        <taxon>Magnoliopsida</taxon>
        <taxon>eudicotyledons</taxon>
        <taxon>Gunneridae</taxon>
        <taxon>Pentapetalae</taxon>
        <taxon>rosids</taxon>
        <taxon>Vitales</taxon>
        <taxon>Vitaceae</taxon>
        <taxon>Viteae</taxon>
        <taxon>Vitis</taxon>
    </lineage>
</organism>
<evidence type="ECO:0000256" key="5">
    <source>
        <dbReference type="RuleBase" id="RU003682"/>
    </source>
</evidence>
<dbReference type="Proteomes" id="UP001168098">
    <property type="component" value="Unassembled WGS sequence"/>
</dbReference>
<dbReference type="GO" id="GO:0046872">
    <property type="term" value="F:metal ion binding"/>
    <property type="evidence" value="ECO:0007669"/>
    <property type="project" value="UniProtKB-KW"/>
</dbReference>
<dbReference type="EMBL" id="JARBHA010000001">
    <property type="protein sequence ID" value="KAJ9708520.1"/>
    <property type="molecule type" value="Genomic_DNA"/>
</dbReference>
<dbReference type="InterPro" id="IPR026992">
    <property type="entry name" value="DIOX_N"/>
</dbReference>
<dbReference type="FunFam" id="2.60.120.330:FF:000026">
    <property type="entry name" value="DIBOA-glucoside dioxygenase BX6"/>
    <property type="match status" value="1"/>
</dbReference>
<dbReference type="Gene3D" id="2.60.120.330">
    <property type="entry name" value="B-lactam Antibiotic, Isopenicillin N Synthase, Chain"/>
    <property type="match status" value="1"/>
</dbReference>
<keyword evidence="8" id="KW-1185">Reference proteome</keyword>
<sequence length="403" mass="45197">MLLISYLTNVDMSIRLASNFFTLSPHIRTRCKKKTQPTTAVTLMMAANADFHYDRAKEVKQFDESKIGVKGLVDSGITTIPRFFIHPTETISDLKSSNPFGSHSIPVISLSGDRSSVVDQIRRASAEFGFFQIINHGISTDVLDRAVAAIRAFNEQPTEVKAQYYRRNTETGVAFSTNFDLYHSKAASWRDTLQVRLGPTPPEFDKMPEVCRREVMEWDREMVRLGEAVMEMMCEGLGLDAGRLKELTCLEGRIMASHYYPYCPQPELTVGLSSHTDPGVLTVVLQNQVGGLQVKHDGAWLDLNPIPGALVINVGDMLQIMSNDEYKSVEHRVAGNPCREARVSIAVFFNPGDRDSLFGPLPELISAEKPAVYKSFTFSEFMTRFFTKELDGKSLINFFKQSN</sequence>
<evidence type="ECO:0000256" key="2">
    <source>
        <dbReference type="ARBA" id="ARBA00022723"/>
    </source>
</evidence>
<comment type="similarity">
    <text evidence="1 5">Belongs to the iron/ascorbate-dependent oxidoreductase family.</text>
</comment>
<dbReference type="AlphaFoldDB" id="A0AA39E7A2"/>
<accession>A0AA39E7A2</accession>
<dbReference type="SUPFAM" id="SSF51197">
    <property type="entry name" value="Clavaminate synthase-like"/>
    <property type="match status" value="1"/>
</dbReference>
<proteinExistence type="inferred from homology"/>
<dbReference type="Pfam" id="PF03171">
    <property type="entry name" value="2OG-FeII_Oxy"/>
    <property type="match status" value="1"/>
</dbReference>
<dbReference type="PROSITE" id="PS51471">
    <property type="entry name" value="FE2OG_OXY"/>
    <property type="match status" value="1"/>
</dbReference>
<dbReference type="InterPro" id="IPR005123">
    <property type="entry name" value="Oxoglu/Fe-dep_dioxygenase_dom"/>
</dbReference>
<protein>
    <recommendedName>
        <fullName evidence="6">Fe2OG dioxygenase domain-containing protein</fullName>
    </recommendedName>
</protein>
<dbReference type="GO" id="GO:0051213">
    <property type="term" value="F:dioxygenase activity"/>
    <property type="evidence" value="ECO:0007669"/>
    <property type="project" value="UniProtKB-ARBA"/>
</dbReference>
<keyword evidence="2 5" id="KW-0479">Metal-binding</keyword>
<evidence type="ECO:0000259" key="6">
    <source>
        <dbReference type="PROSITE" id="PS51471"/>
    </source>
</evidence>
<dbReference type="Pfam" id="PF14226">
    <property type="entry name" value="DIOX_N"/>
    <property type="match status" value="1"/>
</dbReference>
<gene>
    <name evidence="7" type="ORF">PVL29_000518</name>
</gene>
<evidence type="ECO:0000256" key="3">
    <source>
        <dbReference type="ARBA" id="ARBA00023002"/>
    </source>
</evidence>
<evidence type="ECO:0000256" key="1">
    <source>
        <dbReference type="ARBA" id="ARBA00008056"/>
    </source>
</evidence>
<dbReference type="InterPro" id="IPR044861">
    <property type="entry name" value="IPNS-like_FE2OG_OXY"/>
</dbReference>
<dbReference type="PANTHER" id="PTHR10209:SF751">
    <property type="entry name" value="OS06G0255100 PROTEIN"/>
    <property type="match status" value="1"/>
</dbReference>
<evidence type="ECO:0000313" key="8">
    <source>
        <dbReference type="Proteomes" id="UP001168098"/>
    </source>
</evidence>
<evidence type="ECO:0000256" key="4">
    <source>
        <dbReference type="ARBA" id="ARBA00023004"/>
    </source>
</evidence>
<keyword evidence="3 5" id="KW-0560">Oxidoreductase</keyword>
<evidence type="ECO:0000313" key="7">
    <source>
        <dbReference type="EMBL" id="KAJ9708520.1"/>
    </source>
</evidence>
<feature type="domain" description="Fe2OG dioxygenase" evidence="6">
    <location>
        <begin position="245"/>
        <end position="351"/>
    </location>
</feature>
<reference evidence="7 8" key="1">
    <citation type="journal article" date="2023" name="BMC Biotechnol.">
        <title>Vitis rotundifolia cv Carlos genome sequencing.</title>
        <authorList>
            <person name="Huff M."/>
            <person name="Hulse-Kemp A."/>
            <person name="Scheffler B."/>
            <person name="Youngblood R."/>
            <person name="Simpson S."/>
            <person name="Babiker E."/>
            <person name="Staton M."/>
        </authorList>
    </citation>
    <scope>NUCLEOTIDE SEQUENCE [LARGE SCALE GENOMIC DNA]</scope>
    <source>
        <tissue evidence="7">Leaf</tissue>
    </source>
</reference>
<keyword evidence="4 5" id="KW-0408">Iron</keyword>
<dbReference type="PANTHER" id="PTHR10209">
    <property type="entry name" value="OXIDOREDUCTASE, 2OG-FE II OXYGENASE FAMILY PROTEIN"/>
    <property type="match status" value="1"/>
</dbReference>